<evidence type="ECO:0000313" key="8">
    <source>
        <dbReference type="EMBL" id="NYS26589.1"/>
    </source>
</evidence>
<name>A0A7Z0I266_9RHOB</name>
<evidence type="ECO:0000256" key="3">
    <source>
        <dbReference type="ARBA" id="ARBA00022795"/>
    </source>
</evidence>
<comment type="caution">
    <text evidence="8">The sequence shown here is derived from an EMBL/GenBank/DDBJ whole genome shotgun (WGS) entry which is preliminary data.</text>
</comment>
<keyword evidence="9" id="KW-1185">Reference proteome</keyword>
<dbReference type="AlphaFoldDB" id="A0A7Z0I266"/>
<keyword evidence="8" id="KW-0966">Cell projection</keyword>
<proteinExistence type="inferred from homology"/>
<evidence type="ECO:0000256" key="6">
    <source>
        <dbReference type="SAM" id="MobiDB-lite"/>
    </source>
</evidence>
<dbReference type="InterPro" id="IPR025965">
    <property type="entry name" value="FlgD/Vpr_Ig-like"/>
</dbReference>
<accession>A0A7Z0I266</accession>
<comment type="similarity">
    <text evidence="1 5">Belongs to the FlgD family.</text>
</comment>
<sequence>MTAAGAGQANGGAAAATPRGAISTSPDFETFLRMLTVQMQNQNPLNPMESQEFAVQLATFSGVEQQVRSNQLLEALSARMGLSELAGWVGMEALSAEPAWYGGAPLELLTPDVPAADRARLIVRNAFGTEVARFDIDPAAETLEFDGTGADGFPLPQGHYDFTIESLRSGEVIATNPALTYSRIQEARFDDGAVVLKVDGGSTLDSSAVKGLRAPEGGGY</sequence>
<dbReference type="Pfam" id="PF13860">
    <property type="entry name" value="FlgD_ig"/>
    <property type="match status" value="1"/>
</dbReference>
<keyword evidence="3 5" id="KW-1005">Bacterial flagellum biogenesis</keyword>
<evidence type="ECO:0000256" key="2">
    <source>
        <dbReference type="ARBA" id="ARBA00016013"/>
    </source>
</evidence>
<keyword evidence="8" id="KW-0282">Flagellum</keyword>
<evidence type="ECO:0000256" key="1">
    <source>
        <dbReference type="ARBA" id="ARBA00010577"/>
    </source>
</evidence>
<dbReference type="EMBL" id="JACBXS010000055">
    <property type="protein sequence ID" value="NYS26589.1"/>
    <property type="molecule type" value="Genomic_DNA"/>
</dbReference>
<dbReference type="Pfam" id="PF03963">
    <property type="entry name" value="FlgD"/>
    <property type="match status" value="1"/>
</dbReference>
<comment type="function">
    <text evidence="4 5">Required for flagellar hook formation. May act as a scaffolding protein.</text>
</comment>
<protein>
    <recommendedName>
        <fullName evidence="2 5">Basal-body rod modification protein FlgD</fullName>
    </recommendedName>
</protein>
<reference evidence="8 9" key="1">
    <citation type="journal article" date="2000" name="Arch. Microbiol.">
        <title>Rhodobaca bogoriensis gen. nov. and sp. nov., an alkaliphilic purple nonsulfur bacterium from African Rift Valley soda lakes.</title>
        <authorList>
            <person name="Milford A.D."/>
            <person name="Achenbach L.A."/>
            <person name="Jung D.O."/>
            <person name="Madigan M.T."/>
        </authorList>
    </citation>
    <scope>NUCLEOTIDE SEQUENCE [LARGE SCALE GENOMIC DNA]</scope>
    <source>
        <strain evidence="8 9">2376</strain>
    </source>
</reference>
<evidence type="ECO:0000259" key="7">
    <source>
        <dbReference type="Pfam" id="PF13860"/>
    </source>
</evidence>
<organism evidence="8 9">
    <name type="scientific">Rhabdonatronobacter sediminivivens</name>
    <dbReference type="NCBI Taxonomy" id="2743469"/>
    <lineage>
        <taxon>Bacteria</taxon>
        <taxon>Pseudomonadati</taxon>
        <taxon>Pseudomonadota</taxon>
        <taxon>Alphaproteobacteria</taxon>
        <taxon>Rhodobacterales</taxon>
        <taxon>Paracoccaceae</taxon>
        <taxon>Rhabdonatronobacter</taxon>
    </lineage>
</organism>
<dbReference type="InterPro" id="IPR005648">
    <property type="entry name" value="FlgD"/>
</dbReference>
<gene>
    <name evidence="8" type="primary">flgD</name>
    <name evidence="8" type="ORF">HUK65_16510</name>
</gene>
<evidence type="ECO:0000313" key="9">
    <source>
        <dbReference type="Proteomes" id="UP000529417"/>
    </source>
</evidence>
<dbReference type="Proteomes" id="UP000529417">
    <property type="component" value="Unassembled WGS sequence"/>
</dbReference>
<feature type="region of interest" description="Disordered" evidence="6">
    <location>
        <begin position="1"/>
        <end position="21"/>
    </location>
</feature>
<feature type="domain" description="FlgD/Vpr Ig-like" evidence="7">
    <location>
        <begin position="115"/>
        <end position="167"/>
    </location>
</feature>
<evidence type="ECO:0000256" key="5">
    <source>
        <dbReference type="RuleBase" id="RU362076"/>
    </source>
</evidence>
<dbReference type="GO" id="GO:0044781">
    <property type="term" value="P:bacterial-type flagellum organization"/>
    <property type="evidence" value="ECO:0007669"/>
    <property type="project" value="UniProtKB-UniRule"/>
</dbReference>
<keyword evidence="8" id="KW-0969">Cilium</keyword>
<evidence type="ECO:0000256" key="4">
    <source>
        <dbReference type="ARBA" id="ARBA00024746"/>
    </source>
</evidence>